<dbReference type="Proteomes" id="UP000518887">
    <property type="component" value="Unassembled WGS sequence"/>
</dbReference>
<name>A0A7W8LLZ0_9SPIR</name>
<evidence type="ECO:0000313" key="2">
    <source>
        <dbReference type="Proteomes" id="UP000518887"/>
    </source>
</evidence>
<evidence type="ECO:0000313" key="1">
    <source>
        <dbReference type="EMBL" id="MBB5225962.1"/>
    </source>
</evidence>
<organism evidence="1 2">
    <name type="scientific">Treponema ruminis</name>
    <dbReference type="NCBI Taxonomy" id="744515"/>
    <lineage>
        <taxon>Bacteria</taxon>
        <taxon>Pseudomonadati</taxon>
        <taxon>Spirochaetota</taxon>
        <taxon>Spirochaetia</taxon>
        <taxon>Spirochaetales</taxon>
        <taxon>Treponemataceae</taxon>
        <taxon>Treponema</taxon>
    </lineage>
</organism>
<sequence length="79" mass="9168">MIFDYSDGDFIMPLDDSMGMDSDGNLHMRMDDNLSMEMDSGDLHFTSPWNRTDDTDLSNEEDDDDNDFLGLGRFFRGLW</sequence>
<dbReference type="RefSeq" id="WP_184658784.1">
    <property type="nucleotide sequence ID" value="NZ_CP031518.1"/>
</dbReference>
<dbReference type="EMBL" id="JACHFQ010000004">
    <property type="protein sequence ID" value="MBB5225962.1"/>
    <property type="molecule type" value="Genomic_DNA"/>
</dbReference>
<keyword evidence="2" id="KW-1185">Reference proteome</keyword>
<protein>
    <submittedName>
        <fullName evidence="1">Uncharacterized protein</fullName>
    </submittedName>
</protein>
<dbReference type="AlphaFoldDB" id="A0A7W8LLZ0"/>
<accession>A0A7W8LLZ0</accession>
<proteinExistence type="predicted"/>
<reference evidence="1 2" key="1">
    <citation type="submission" date="2020-08" db="EMBL/GenBank/DDBJ databases">
        <title>Genomic Encyclopedia of Type Strains, Phase IV (KMG-IV): sequencing the most valuable type-strain genomes for metagenomic binning, comparative biology and taxonomic classification.</title>
        <authorList>
            <person name="Goeker M."/>
        </authorList>
    </citation>
    <scope>NUCLEOTIDE SEQUENCE [LARGE SCALE GENOMIC DNA]</scope>
    <source>
        <strain evidence="1 2">DSM 103462</strain>
    </source>
</reference>
<comment type="caution">
    <text evidence="1">The sequence shown here is derived from an EMBL/GenBank/DDBJ whole genome shotgun (WGS) entry which is preliminary data.</text>
</comment>
<gene>
    <name evidence="1" type="ORF">HNP76_001330</name>
</gene>